<dbReference type="InterPro" id="IPR004013">
    <property type="entry name" value="PHP_dom"/>
</dbReference>
<dbReference type="SUPFAM" id="SSF89550">
    <property type="entry name" value="PHP domain-like"/>
    <property type="match status" value="1"/>
</dbReference>
<dbReference type="PANTHER" id="PTHR21039">
    <property type="entry name" value="HISTIDINOL PHOSPHATASE-RELATED"/>
    <property type="match status" value="1"/>
</dbReference>
<dbReference type="Gene3D" id="3.20.20.140">
    <property type="entry name" value="Metal-dependent hydrolases"/>
    <property type="match status" value="1"/>
</dbReference>
<keyword evidence="11" id="KW-1185">Reference proteome</keyword>
<dbReference type="GO" id="GO:0005737">
    <property type="term" value="C:cytoplasm"/>
    <property type="evidence" value="ECO:0007669"/>
    <property type="project" value="TreeGrafter"/>
</dbReference>
<feature type="domain" description="Polymerase/histidinol phosphatase N-terminal" evidence="9">
    <location>
        <begin position="4"/>
        <end position="90"/>
    </location>
</feature>
<gene>
    <name evidence="10" type="ORF">DPQ33_03190</name>
</gene>
<keyword evidence="6 8" id="KW-0368">Histidine biosynthesis</keyword>
<keyword evidence="5 8" id="KW-0378">Hydrolase</keyword>
<evidence type="ECO:0000256" key="5">
    <source>
        <dbReference type="ARBA" id="ARBA00022801"/>
    </source>
</evidence>
<comment type="catalytic activity">
    <reaction evidence="7 8">
        <text>L-histidinol phosphate + H2O = L-histidinol + phosphate</text>
        <dbReference type="Rhea" id="RHEA:14465"/>
        <dbReference type="ChEBI" id="CHEBI:15377"/>
        <dbReference type="ChEBI" id="CHEBI:43474"/>
        <dbReference type="ChEBI" id="CHEBI:57699"/>
        <dbReference type="ChEBI" id="CHEBI:57980"/>
        <dbReference type="EC" id="3.1.3.15"/>
    </reaction>
</comment>
<dbReference type="InterPro" id="IPR010140">
    <property type="entry name" value="Histidinol_P_phosphatase_HisJ"/>
</dbReference>
<dbReference type="CDD" id="cd12110">
    <property type="entry name" value="PHP_HisPPase_Hisj_like"/>
    <property type="match status" value="1"/>
</dbReference>
<dbReference type="Pfam" id="PF02811">
    <property type="entry name" value="PHP"/>
    <property type="match status" value="1"/>
</dbReference>
<dbReference type="RefSeq" id="WP_144301735.1">
    <property type="nucleotide sequence ID" value="NZ_QMIE01000002.1"/>
</dbReference>
<evidence type="ECO:0000313" key="11">
    <source>
        <dbReference type="Proteomes" id="UP000448292"/>
    </source>
</evidence>
<proteinExistence type="inferred from homology"/>
<dbReference type="EC" id="3.1.3.15" evidence="3 8"/>
<comment type="pathway">
    <text evidence="1 8">Amino-acid biosynthesis; L-histidine biosynthesis; L-histidine from 5-phospho-alpha-D-ribose 1-diphosphate: step 8/9.</text>
</comment>
<keyword evidence="4 8" id="KW-0028">Amino-acid biosynthesis</keyword>
<dbReference type="GO" id="GO:0000105">
    <property type="term" value="P:L-histidine biosynthetic process"/>
    <property type="evidence" value="ECO:0007669"/>
    <property type="project" value="UniProtKB-UniRule"/>
</dbReference>
<reference evidence="10 11" key="1">
    <citation type="submission" date="2018-06" db="EMBL/GenBank/DDBJ databases">
        <title>Complete genome of Desulfovibrio indonesiensis P37SLT.</title>
        <authorList>
            <person name="Crispim J.S."/>
            <person name="Vidigal P.M.P."/>
            <person name="Silva L.C.F."/>
            <person name="Laguardia C.N."/>
            <person name="Araujo L.C."/>
            <person name="Dias R.S."/>
            <person name="Sousa M.P."/>
            <person name="Paula S.O."/>
            <person name="Silva C."/>
        </authorList>
    </citation>
    <scope>NUCLEOTIDE SEQUENCE [LARGE SCALE GENOMIC DNA]</scope>
    <source>
        <strain evidence="10 11">P37SLT</strain>
    </source>
</reference>
<evidence type="ECO:0000256" key="7">
    <source>
        <dbReference type="ARBA" id="ARBA00049158"/>
    </source>
</evidence>
<dbReference type="NCBIfam" id="TIGR01856">
    <property type="entry name" value="hisJ_fam"/>
    <property type="match status" value="1"/>
</dbReference>
<comment type="caution">
    <text evidence="10">The sequence shown here is derived from an EMBL/GenBank/DDBJ whole genome shotgun (WGS) entry which is preliminary data.</text>
</comment>
<evidence type="ECO:0000313" key="10">
    <source>
        <dbReference type="EMBL" id="TVM19379.1"/>
    </source>
</evidence>
<sequence>MITADLHLHTSHSHGRHTTRAMVESGLARELALLGFTEHAPRPHGYVYPKDYQDKLERNFMTYCEEVRSLRREYADRIELLLGAELDFIPDADEQMRGLVRRAQPDYVLGGVHFIGHWGFDYSPADWKELNMDACAAKYREYYALIPRMARFGVFDGAAHLDLVKLFSVDHYRAWEASEEGRTAVAAALDALAEAGMGLEISSAGLRKPCKEIYPGPRIMRMARERDLDVTFGSDAHACEQVGWAFDQLAAYAAEYGFEHSVCYTPQGKRCLSL</sequence>
<accession>A0A7M3MID4</accession>
<dbReference type="SMART" id="SM00481">
    <property type="entry name" value="POLIIIAc"/>
    <property type="match status" value="1"/>
</dbReference>
<dbReference type="EMBL" id="QMIE01000002">
    <property type="protein sequence ID" value="TVM19379.1"/>
    <property type="molecule type" value="Genomic_DNA"/>
</dbReference>
<evidence type="ECO:0000259" key="9">
    <source>
        <dbReference type="SMART" id="SM00481"/>
    </source>
</evidence>
<dbReference type="UniPathway" id="UPA00031">
    <property type="reaction ID" value="UER00013"/>
</dbReference>
<evidence type="ECO:0000256" key="6">
    <source>
        <dbReference type="ARBA" id="ARBA00023102"/>
    </source>
</evidence>
<organism evidence="10 11">
    <name type="scientific">Oceanidesulfovibrio indonesiensis</name>
    <dbReference type="NCBI Taxonomy" id="54767"/>
    <lineage>
        <taxon>Bacteria</taxon>
        <taxon>Pseudomonadati</taxon>
        <taxon>Thermodesulfobacteriota</taxon>
        <taxon>Desulfovibrionia</taxon>
        <taxon>Desulfovibrionales</taxon>
        <taxon>Desulfovibrionaceae</taxon>
        <taxon>Oceanidesulfovibrio</taxon>
    </lineage>
</organism>
<protein>
    <recommendedName>
        <fullName evidence="3 8">Histidinol-phosphatase</fullName>
        <shortName evidence="8">HolPase</shortName>
        <ecNumber evidence="3 8">3.1.3.15</ecNumber>
    </recommendedName>
</protein>
<comment type="similarity">
    <text evidence="2 8">Belongs to the PHP hydrolase family. HisK subfamily.</text>
</comment>
<name>A0A7M3MID4_9BACT</name>
<dbReference type="InterPro" id="IPR016195">
    <property type="entry name" value="Pol/histidinol_Pase-like"/>
</dbReference>
<dbReference type="OrthoDB" id="9775255at2"/>
<evidence type="ECO:0000256" key="4">
    <source>
        <dbReference type="ARBA" id="ARBA00022605"/>
    </source>
</evidence>
<evidence type="ECO:0000256" key="3">
    <source>
        <dbReference type="ARBA" id="ARBA00013085"/>
    </source>
</evidence>
<dbReference type="Pfam" id="PF13263">
    <property type="entry name" value="PHP_C"/>
    <property type="match status" value="1"/>
</dbReference>
<dbReference type="PANTHER" id="PTHR21039:SF0">
    <property type="entry name" value="HISTIDINOL-PHOSPHATASE"/>
    <property type="match status" value="1"/>
</dbReference>
<evidence type="ECO:0000256" key="2">
    <source>
        <dbReference type="ARBA" id="ARBA00009152"/>
    </source>
</evidence>
<dbReference type="Proteomes" id="UP000448292">
    <property type="component" value="Unassembled WGS sequence"/>
</dbReference>
<evidence type="ECO:0000256" key="8">
    <source>
        <dbReference type="RuleBase" id="RU366003"/>
    </source>
</evidence>
<dbReference type="InterPro" id="IPR003141">
    <property type="entry name" value="Pol/His_phosphatase_N"/>
</dbReference>
<dbReference type="AlphaFoldDB" id="A0A7M3MID4"/>
<evidence type="ECO:0000256" key="1">
    <source>
        <dbReference type="ARBA" id="ARBA00004970"/>
    </source>
</evidence>
<dbReference type="GO" id="GO:0004401">
    <property type="term" value="F:histidinol-phosphatase activity"/>
    <property type="evidence" value="ECO:0007669"/>
    <property type="project" value="UniProtKB-UniRule"/>
</dbReference>